<dbReference type="OrthoDB" id="10012494at2759"/>
<feature type="compositionally biased region" description="Basic and acidic residues" evidence="1">
    <location>
        <begin position="18"/>
        <end position="30"/>
    </location>
</feature>
<evidence type="ECO:0000256" key="1">
    <source>
        <dbReference type="SAM" id="MobiDB-lite"/>
    </source>
</evidence>
<dbReference type="InterPro" id="IPR040247">
    <property type="entry name" value="DUF5524"/>
</dbReference>
<dbReference type="EMBL" id="CAJRST010001113">
    <property type="protein sequence ID" value="CAG5865538.1"/>
    <property type="molecule type" value="Genomic_DNA"/>
</dbReference>
<feature type="region of interest" description="Disordered" evidence="1">
    <location>
        <begin position="1"/>
        <end position="33"/>
    </location>
</feature>
<feature type="compositionally biased region" description="Basic and acidic residues" evidence="1">
    <location>
        <begin position="175"/>
        <end position="191"/>
    </location>
</feature>
<gene>
    <name evidence="2" type="ORF">MMEN_LOCUS2203</name>
</gene>
<keyword evidence="3" id="KW-1185">Reference proteome</keyword>
<dbReference type="PANTHER" id="PTHR31097:SF2">
    <property type="entry name" value="CHROMOSOME 7 OPEN READING FRAME 57"/>
    <property type="match status" value="1"/>
</dbReference>
<sequence length="241" mass="26675">MSEASIAHQPPRSGENGLHGDKVTTSKQSDRGVFPAFKMNSENSLVLTSDDLLQATKSGVKTGYLTLDGHISQIPGLSPTICKLPEEKVRGRRAAILESDSDYVKLAKGGGHKGLLWHDEMYSSSPNAYKPPEWFSAESGDANKMGLINSEEEKKSPEDFQPLKQPFGNDNMSTWERDNGNSSGREKKIDHNSQMVDLQTSNPHVSSKFKRIIFDKKPAPKMTDQYSDMSLNWETARCAKG</sequence>
<protein>
    <submittedName>
        <fullName evidence="2">(Atlantic silverside) hypothetical protein</fullName>
    </submittedName>
</protein>
<proteinExistence type="predicted"/>
<evidence type="ECO:0000313" key="2">
    <source>
        <dbReference type="EMBL" id="CAG5865538.1"/>
    </source>
</evidence>
<reference evidence="2" key="1">
    <citation type="submission" date="2021-05" db="EMBL/GenBank/DDBJ databases">
        <authorList>
            <person name="Tigano A."/>
        </authorList>
    </citation>
    <scope>NUCLEOTIDE SEQUENCE</scope>
</reference>
<dbReference type="Pfam" id="PF17662">
    <property type="entry name" value="DUF5524"/>
    <property type="match status" value="1"/>
</dbReference>
<dbReference type="PANTHER" id="PTHR31097">
    <property type="entry name" value="SI:DKEY-276J7.1"/>
    <property type="match status" value="1"/>
</dbReference>
<feature type="region of interest" description="Disordered" evidence="1">
    <location>
        <begin position="152"/>
        <end position="192"/>
    </location>
</feature>
<name>A0A8S4AFK5_9TELE</name>
<dbReference type="AlphaFoldDB" id="A0A8S4AFK5"/>
<evidence type="ECO:0000313" key="3">
    <source>
        <dbReference type="Proteomes" id="UP000677803"/>
    </source>
</evidence>
<organism evidence="2 3">
    <name type="scientific">Menidia menidia</name>
    <name type="common">Atlantic silverside</name>
    <dbReference type="NCBI Taxonomy" id="238744"/>
    <lineage>
        <taxon>Eukaryota</taxon>
        <taxon>Metazoa</taxon>
        <taxon>Chordata</taxon>
        <taxon>Craniata</taxon>
        <taxon>Vertebrata</taxon>
        <taxon>Euteleostomi</taxon>
        <taxon>Actinopterygii</taxon>
        <taxon>Neopterygii</taxon>
        <taxon>Teleostei</taxon>
        <taxon>Neoteleostei</taxon>
        <taxon>Acanthomorphata</taxon>
        <taxon>Ovalentaria</taxon>
        <taxon>Atherinomorphae</taxon>
        <taxon>Atheriniformes</taxon>
        <taxon>Atherinopsidae</taxon>
        <taxon>Menidiinae</taxon>
        <taxon>Menidia</taxon>
    </lineage>
</organism>
<comment type="caution">
    <text evidence="2">The sequence shown here is derived from an EMBL/GenBank/DDBJ whole genome shotgun (WGS) entry which is preliminary data.</text>
</comment>
<accession>A0A8S4AFK5</accession>
<dbReference type="Proteomes" id="UP000677803">
    <property type="component" value="Unassembled WGS sequence"/>
</dbReference>